<protein>
    <submittedName>
        <fullName evidence="2">Uncharacterized protein</fullName>
    </submittedName>
</protein>
<comment type="caution">
    <text evidence="2">The sequence shown here is derived from an EMBL/GenBank/DDBJ whole genome shotgun (WGS) entry which is preliminary data.</text>
</comment>
<dbReference type="EMBL" id="JAYWIO010000004">
    <property type="protein sequence ID" value="KAK7266016.1"/>
    <property type="molecule type" value="Genomic_DNA"/>
</dbReference>
<dbReference type="Proteomes" id="UP001372338">
    <property type="component" value="Unassembled WGS sequence"/>
</dbReference>
<keyword evidence="3" id="KW-1185">Reference proteome</keyword>
<proteinExistence type="predicted"/>
<organism evidence="2 3">
    <name type="scientific">Crotalaria pallida</name>
    <name type="common">Smooth rattlebox</name>
    <name type="synonym">Crotalaria striata</name>
    <dbReference type="NCBI Taxonomy" id="3830"/>
    <lineage>
        <taxon>Eukaryota</taxon>
        <taxon>Viridiplantae</taxon>
        <taxon>Streptophyta</taxon>
        <taxon>Embryophyta</taxon>
        <taxon>Tracheophyta</taxon>
        <taxon>Spermatophyta</taxon>
        <taxon>Magnoliopsida</taxon>
        <taxon>eudicotyledons</taxon>
        <taxon>Gunneridae</taxon>
        <taxon>Pentapetalae</taxon>
        <taxon>rosids</taxon>
        <taxon>fabids</taxon>
        <taxon>Fabales</taxon>
        <taxon>Fabaceae</taxon>
        <taxon>Papilionoideae</taxon>
        <taxon>50 kb inversion clade</taxon>
        <taxon>genistoids sensu lato</taxon>
        <taxon>core genistoids</taxon>
        <taxon>Crotalarieae</taxon>
        <taxon>Crotalaria</taxon>
    </lineage>
</organism>
<gene>
    <name evidence="2" type="ORF">RIF29_18655</name>
</gene>
<evidence type="ECO:0000313" key="3">
    <source>
        <dbReference type="Proteomes" id="UP001372338"/>
    </source>
</evidence>
<accession>A0AAN9EZ99</accession>
<evidence type="ECO:0000313" key="2">
    <source>
        <dbReference type="EMBL" id="KAK7266016.1"/>
    </source>
</evidence>
<sequence>MNKREYCLSDDVQDRLDSILVRWVISSVAKRVMQMDLGRKNESRILNTKAKSVIDDDKLNKGEVRLRQVCLSGSSDQMVVGTKVKFVDKSQQSKKNRRNIASHQVSHGIGSHEEKVYKSKQENELSLQKSSKVTSTHTKEKVWRSGSQVSTDKMVITTEHPVQELANGDVAMLMRNSIDTGSNVGVNYNSENFPNQQLTVSNPMQTNSSQTAFNMLEEAAKLKDRADKYN</sequence>
<feature type="region of interest" description="Disordered" evidence="1">
    <location>
        <begin position="88"/>
        <end position="114"/>
    </location>
</feature>
<evidence type="ECO:0000256" key="1">
    <source>
        <dbReference type="SAM" id="MobiDB-lite"/>
    </source>
</evidence>
<name>A0AAN9EZ99_CROPI</name>
<reference evidence="2 3" key="1">
    <citation type="submission" date="2024-01" db="EMBL/GenBank/DDBJ databases">
        <title>The genomes of 5 underutilized Papilionoideae crops provide insights into root nodulation and disease resistanc.</title>
        <authorList>
            <person name="Yuan L."/>
        </authorList>
    </citation>
    <scope>NUCLEOTIDE SEQUENCE [LARGE SCALE GENOMIC DNA]</scope>
    <source>
        <strain evidence="2">ZHUSHIDOU_FW_LH</strain>
        <tissue evidence="2">Leaf</tissue>
    </source>
</reference>
<dbReference type="AlphaFoldDB" id="A0AAN9EZ99"/>